<name>A0ACB8TY13_9APHY</name>
<comment type="caution">
    <text evidence="1">The sequence shown here is derived from an EMBL/GenBank/DDBJ whole genome shotgun (WGS) entry which is preliminary data.</text>
</comment>
<dbReference type="EMBL" id="MU274920">
    <property type="protein sequence ID" value="KAI0086885.1"/>
    <property type="molecule type" value="Genomic_DNA"/>
</dbReference>
<dbReference type="Proteomes" id="UP001055072">
    <property type="component" value="Unassembled WGS sequence"/>
</dbReference>
<gene>
    <name evidence="1" type="ORF">BDY19DRAFT_995331</name>
</gene>
<accession>A0ACB8TY13</accession>
<organism evidence="1 2">
    <name type="scientific">Irpex rosettiformis</name>
    <dbReference type="NCBI Taxonomy" id="378272"/>
    <lineage>
        <taxon>Eukaryota</taxon>
        <taxon>Fungi</taxon>
        <taxon>Dikarya</taxon>
        <taxon>Basidiomycota</taxon>
        <taxon>Agaricomycotina</taxon>
        <taxon>Agaricomycetes</taxon>
        <taxon>Polyporales</taxon>
        <taxon>Irpicaceae</taxon>
        <taxon>Irpex</taxon>
    </lineage>
</organism>
<reference evidence="1" key="1">
    <citation type="journal article" date="2021" name="Environ. Microbiol.">
        <title>Gene family expansions and transcriptome signatures uncover fungal adaptations to wood decay.</title>
        <authorList>
            <person name="Hage H."/>
            <person name="Miyauchi S."/>
            <person name="Viragh M."/>
            <person name="Drula E."/>
            <person name="Min B."/>
            <person name="Chaduli D."/>
            <person name="Navarro D."/>
            <person name="Favel A."/>
            <person name="Norest M."/>
            <person name="Lesage-Meessen L."/>
            <person name="Balint B."/>
            <person name="Merenyi Z."/>
            <person name="de Eugenio L."/>
            <person name="Morin E."/>
            <person name="Martinez A.T."/>
            <person name="Baldrian P."/>
            <person name="Stursova M."/>
            <person name="Martinez M.J."/>
            <person name="Novotny C."/>
            <person name="Magnuson J.K."/>
            <person name="Spatafora J.W."/>
            <person name="Maurice S."/>
            <person name="Pangilinan J."/>
            <person name="Andreopoulos W."/>
            <person name="LaButti K."/>
            <person name="Hundley H."/>
            <person name="Na H."/>
            <person name="Kuo A."/>
            <person name="Barry K."/>
            <person name="Lipzen A."/>
            <person name="Henrissat B."/>
            <person name="Riley R."/>
            <person name="Ahrendt S."/>
            <person name="Nagy L.G."/>
            <person name="Grigoriev I.V."/>
            <person name="Martin F."/>
            <person name="Rosso M.N."/>
        </authorList>
    </citation>
    <scope>NUCLEOTIDE SEQUENCE</scope>
    <source>
        <strain evidence="1">CBS 384.51</strain>
    </source>
</reference>
<evidence type="ECO:0000313" key="2">
    <source>
        <dbReference type="Proteomes" id="UP001055072"/>
    </source>
</evidence>
<sequence length="393" mass="40810">MSSEDQPTRPWSRPSNPRIGRIGGAGWGSSSGGGSSNSSGRRFATLGDMGSSSDAHAGHGHGPPGGFGSGGGGGDDEDDEDEDRQEFFAGGGERSGVSIQGPPGRGAGGGPNVPGGDLVRELLQRAAAAGPPPEASSAASSSVFSGGGHRLGGDDVESEYIPDPNAEQQDPDDLPTAIRRLTFWRDGFSIEDGELMRYDNPEHARILEEINTGRAPPSVLNVQNGQPVELRVSKRTNEDYVPSPASAASRIFQGAGHRLGSPVPTTVVSHDSSTMPGSFPSSTIIATAPSTTIGSGASGGVNRESVGTVFEVDRAKPTTSVQLRMADGSRLVWRANLDHTVGDLRRFVSASSPENAARPYTLQTTFPTKVLDDDSKTVQEAGIGGAVVLQRWE</sequence>
<protein>
    <submittedName>
        <fullName evidence="1">Uncharacterized protein</fullName>
    </submittedName>
</protein>
<keyword evidence="2" id="KW-1185">Reference proteome</keyword>
<proteinExistence type="predicted"/>
<evidence type="ECO:0000313" key="1">
    <source>
        <dbReference type="EMBL" id="KAI0086885.1"/>
    </source>
</evidence>